<evidence type="ECO:0000313" key="2">
    <source>
        <dbReference type="Proteomes" id="UP001352852"/>
    </source>
</evidence>
<accession>A0ABU7EEI4</accession>
<name>A0ABU7EEI4_9TELE</name>
<comment type="caution">
    <text evidence="1">The sequence shown here is derived from an EMBL/GenBank/DDBJ whole genome shotgun (WGS) entry which is preliminary data.</text>
</comment>
<gene>
    <name evidence="1" type="ORF">CHARACLAT_030755</name>
</gene>
<proteinExistence type="predicted"/>
<keyword evidence="2" id="KW-1185">Reference proteome</keyword>
<dbReference type="EMBL" id="JAHUTJ010053895">
    <property type="protein sequence ID" value="MED6285589.1"/>
    <property type="molecule type" value="Genomic_DNA"/>
</dbReference>
<protein>
    <submittedName>
        <fullName evidence="1">Uncharacterized protein</fullName>
    </submittedName>
</protein>
<sequence>MESWIPKLLQLDSNIKLERAHKLPGPQTSRFSRAMMVRYHSFSDAQSECGQTTQRHPSGRGEGRLLPGLCCCYTEKTMRIRSGTEEAPDCGGGSVCHDLPSFPQDFHLALGRGSST</sequence>
<dbReference type="Proteomes" id="UP001352852">
    <property type="component" value="Unassembled WGS sequence"/>
</dbReference>
<organism evidence="1 2">
    <name type="scientific">Characodon lateralis</name>
    <dbReference type="NCBI Taxonomy" id="208331"/>
    <lineage>
        <taxon>Eukaryota</taxon>
        <taxon>Metazoa</taxon>
        <taxon>Chordata</taxon>
        <taxon>Craniata</taxon>
        <taxon>Vertebrata</taxon>
        <taxon>Euteleostomi</taxon>
        <taxon>Actinopterygii</taxon>
        <taxon>Neopterygii</taxon>
        <taxon>Teleostei</taxon>
        <taxon>Neoteleostei</taxon>
        <taxon>Acanthomorphata</taxon>
        <taxon>Ovalentaria</taxon>
        <taxon>Atherinomorphae</taxon>
        <taxon>Cyprinodontiformes</taxon>
        <taxon>Goodeidae</taxon>
        <taxon>Characodon</taxon>
    </lineage>
</organism>
<evidence type="ECO:0000313" key="1">
    <source>
        <dbReference type="EMBL" id="MED6285589.1"/>
    </source>
</evidence>
<reference evidence="1 2" key="1">
    <citation type="submission" date="2021-06" db="EMBL/GenBank/DDBJ databases">
        <authorList>
            <person name="Palmer J.M."/>
        </authorList>
    </citation>
    <scope>NUCLEOTIDE SEQUENCE [LARGE SCALE GENOMIC DNA]</scope>
    <source>
        <strain evidence="1 2">CL_MEX2019</strain>
        <tissue evidence="1">Muscle</tissue>
    </source>
</reference>